<organism evidence="1">
    <name type="scientific">bioreactor metagenome</name>
    <dbReference type="NCBI Taxonomy" id="1076179"/>
    <lineage>
        <taxon>unclassified sequences</taxon>
        <taxon>metagenomes</taxon>
        <taxon>ecological metagenomes</taxon>
    </lineage>
</organism>
<reference evidence="1" key="1">
    <citation type="submission" date="2019-08" db="EMBL/GenBank/DDBJ databases">
        <authorList>
            <person name="Kucharzyk K."/>
            <person name="Murdoch R.W."/>
            <person name="Higgins S."/>
            <person name="Loffler F."/>
        </authorList>
    </citation>
    <scope>NUCLEOTIDE SEQUENCE</scope>
</reference>
<accession>A0A645G9C4</accession>
<comment type="caution">
    <text evidence="1">The sequence shown here is derived from an EMBL/GenBank/DDBJ whole genome shotgun (WGS) entry which is preliminary data.</text>
</comment>
<proteinExistence type="predicted"/>
<dbReference type="AlphaFoldDB" id="A0A645G9C4"/>
<gene>
    <name evidence="1" type="ORF">SDC9_169993</name>
</gene>
<evidence type="ECO:0000313" key="1">
    <source>
        <dbReference type="EMBL" id="MPN22610.1"/>
    </source>
</evidence>
<dbReference type="EMBL" id="VSSQ01070888">
    <property type="protein sequence ID" value="MPN22610.1"/>
    <property type="molecule type" value="Genomic_DNA"/>
</dbReference>
<sequence>MIEHTGPVFGIKPLDLGQGRNQALDRKIAVPHRNNGQNITQIAKFNLYFVILAQDIVDLDPRKPDIQRVDRKLRMIKIKNRVPVYQFLPEGIIPPDLVDLPPRVGSKPGNFGKNILPV</sequence>
<name>A0A645G9C4_9ZZZZ</name>
<protein>
    <submittedName>
        <fullName evidence="1">Uncharacterized protein</fullName>
    </submittedName>
</protein>